<sequence>MGRTARRAGTRGAVRHRGDADEAASGVGPADVRGPQTRMAGAERPGAEPGGGEPVTGGRTAGAGSPGPDDGADIPDGTDRPDSTDRKDETDGTDGADGGPGWARGLWQTARDARPVDTVRREAAAAGRAARAAWRGPGRERDLVVQSLKAAGAGLLAWCVAQVWMGDPMALMAPWVAVVLVQATVYSSVRQATQLFTAMCAGTLVASGAQAVTDDTTGALALCLPLLMLVANWHRFGQQGVYAATTAVFTLASGAVSASAVGHRVGQAALGAVIGVAVNALVLPPIHLRDVRENLAALARETGDVLHAVAADLRDCSWDAQTAADWSSAAARLQHRLDALRSARGWSQESLRLTYGPLRALHRAPAAVPPEQEDQRWSRVTGHMTALIRALAVAADENRTPAPPEGPVLEMYARLLELIGDACHAEAGRLLGEGPDTSAEGPAEAALEELHLRLQDGLREHAGQEAARAAVLGTLLLQAENLWAETVSQTGNE</sequence>
<evidence type="ECO:0000256" key="1">
    <source>
        <dbReference type="ARBA" id="ARBA00004141"/>
    </source>
</evidence>
<gene>
    <name evidence="8" type="primary">sle_05610</name>
</gene>
<evidence type="ECO:0000256" key="5">
    <source>
        <dbReference type="SAM" id="MobiDB-lite"/>
    </source>
</evidence>
<feature type="transmembrane region" description="Helical" evidence="6">
    <location>
        <begin position="241"/>
        <end position="262"/>
    </location>
</feature>
<dbReference type="Pfam" id="PF13515">
    <property type="entry name" value="FUSC_2"/>
    <property type="match status" value="1"/>
</dbReference>
<feature type="domain" description="Integral membrane bound transporter" evidence="7">
    <location>
        <begin position="156"/>
        <end position="278"/>
    </location>
</feature>
<feature type="transmembrane region" description="Helical" evidence="6">
    <location>
        <begin position="171"/>
        <end position="188"/>
    </location>
</feature>
<keyword evidence="3 6" id="KW-1133">Transmembrane helix</keyword>
<feature type="compositionally biased region" description="Basic and acidic residues" evidence="5">
    <location>
        <begin position="77"/>
        <end position="90"/>
    </location>
</feature>
<dbReference type="InterPro" id="IPR049453">
    <property type="entry name" value="Memb_transporter_dom"/>
</dbReference>
<evidence type="ECO:0000256" key="3">
    <source>
        <dbReference type="ARBA" id="ARBA00022989"/>
    </source>
</evidence>
<keyword evidence="4 6" id="KW-0472">Membrane</keyword>
<feature type="region of interest" description="Disordered" evidence="5">
    <location>
        <begin position="1"/>
        <end position="119"/>
    </location>
</feature>
<evidence type="ECO:0000259" key="7">
    <source>
        <dbReference type="Pfam" id="PF13515"/>
    </source>
</evidence>
<organism evidence="8 9">
    <name type="scientific">Streptomyces leeuwenhoekii</name>
    <dbReference type="NCBI Taxonomy" id="1437453"/>
    <lineage>
        <taxon>Bacteria</taxon>
        <taxon>Bacillati</taxon>
        <taxon>Actinomycetota</taxon>
        <taxon>Actinomycetes</taxon>
        <taxon>Kitasatosporales</taxon>
        <taxon>Streptomycetaceae</taxon>
        <taxon>Streptomyces</taxon>
    </lineage>
</organism>
<feature type="transmembrane region" description="Helical" evidence="6">
    <location>
        <begin position="268"/>
        <end position="286"/>
    </location>
</feature>
<comment type="subcellular location">
    <subcellularLocation>
        <location evidence="1">Membrane</location>
        <topology evidence="1">Multi-pass membrane protein</topology>
    </subcellularLocation>
</comment>
<feature type="compositionally biased region" description="Basic residues" evidence="5">
    <location>
        <begin position="1"/>
        <end position="15"/>
    </location>
</feature>
<keyword evidence="2 6" id="KW-0812">Transmembrane</keyword>
<feature type="compositionally biased region" description="Gly residues" evidence="5">
    <location>
        <begin position="48"/>
        <end position="65"/>
    </location>
</feature>
<feature type="transmembrane region" description="Helical" evidence="6">
    <location>
        <begin position="143"/>
        <end position="165"/>
    </location>
</feature>
<name>A0A0F7VNT3_STRLW</name>
<dbReference type="EMBL" id="LN831790">
    <property type="protein sequence ID" value="CQR60023.1"/>
    <property type="molecule type" value="Genomic_DNA"/>
</dbReference>
<dbReference type="AlphaFoldDB" id="A0A0F7VNT3"/>
<dbReference type="GO" id="GO:0016020">
    <property type="term" value="C:membrane"/>
    <property type="evidence" value="ECO:0007669"/>
    <property type="project" value="UniProtKB-SubCell"/>
</dbReference>
<dbReference type="KEGG" id="sle:sle_05610"/>
<evidence type="ECO:0000256" key="4">
    <source>
        <dbReference type="ARBA" id="ARBA00023136"/>
    </source>
</evidence>
<accession>A0A0F7VNT3</accession>
<evidence type="ECO:0000313" key="9">
    <source>
        <dbReference type="Proteomes" id="UP000035016"/>
    </source>
</evidence>
<evidence type="ECO:0000256" key="2">
    <source>
        <dbReference type="ARBA" id="ARBA00022692"/>
    </source>
</evidence>
<evidence type="ECO:0000313" key="8">
    <source>
        <dbReference type="EMBL" id="CQR60023.1"/>
    </source>
</evidence>
<reference evidence="8 9" key="1">
    <citation type="submission" date="2015-02" db="EMBL/GenBank/DDBJ databases">
        <authorList>
            <person name="Gomez-Escribano P.J."/>
        </authorList>
    </citation>
    <scope>NUCLEOTIDE SEQUENCE [LARGE SCALE GENOMIC DNA]</scope>
    <source>
        <strain evidence="9">C34 (DSM 42122 / NRRL B-24963)</strain>
    </source>
</reference>
<protein>
    <submittedName>
        <fullName evidence="8">Integral Membrane Protein</fullName>
    </submittedName>
</protein>
<evidence type="ECO:0000256" key="6">
    <source>
        <dbReference type="SAM" id="Phobius"/>
    </source>
</evidence>
<proteinExistence type="predicted"/>
<dbReference type="Proteomes" id="UP000035016">
    <property type="component" value="Chromosome Chromosome"/>
</dbReference>